<evidence type="ECO:0000313" key="2">
    <source>
        <dbReference type="EMBL" id="KAF0728001.1"/>
    </source>
</evidence>
<protein>
    <recommendedName>
        <fullName evidence="1">Serine aminopeptidase S33 domain-containing protein</fullName>
    </recommendedName>
</protein>
<keyword evidence="3" id="KW-1185">Reference proteome</keyword>
<organism evidence="2 3">
    <name type="scientific">Aphanomyces euteiches</name>
    <dbReference type="NCBI Taxonomy" id="100861"/>
    <lineage>
        <taxon>Eukaryota</taxon>
        <taxon>Sar</taxon>
        <taxon>Stramenopiles</taxon>
        <taxon>Oomycota</taxon>
        <taxon>Saprolegniomycetes</taxon>
        <taxon>Saprolegniales</taxon>
        <taxon>Verrucalvaceae</taxon>
        <taxon>Aphanomyces</taxon>
    </lineage>
</organism>
<evidence type="ECO:0000313" key="3">
    <source>
        <dbReference type="Proteomes" id="UP000481153"/>
    </source>
</evidence>
<dbReference type="Proteomes" id="UP000481153">
    <property type="component" value="Unassembled WGS sequence"/>
</dbReference>
<feature type="domain" description="Serine aminopeptidase S33" evidence="1">
    <location>
        <begin position="34"/>
        <end position="270"/>
    </location>
</feature>
<dbReference type="PANTHER" id="PTHR11614">
    <property type="entry name" value="PHOSPHOLIPASE-RELATED"/>
    <property type="match status" value="1"/>
</dbReference>
<gene>
    <name evidence="2" type="ORF">Ae201684_014107</name>
</gene>
<dbReference type="InterPro" id="IPR022742">
    <property type="entry name" value="Hydrolase_4"/>
</dbReference>
<dbReference type="AlphaFoldDB" id="A0A6G0WL48"/>
<dbReference type="InterPro" id="IPR051044">
    <property type="entry name" value="MAG_DAG_Lipase"/>
</dbReference>
<sequence>MGDSFTLTEGSFTSGRGIKLYTRKYIPSSSYSVVFLFLHGVGEHCTRFHDTFSTIAKQGIAVYALDHQGHGKSEGARFDCGSFEEFTDDIFTYNDLIRGEHASNPQVKYVVAGISFGGLLAASVAALKPELWDGLMLYAPAIGVEISWVIYFQSLFAPVLEFLIPAWEVVPAVIPDLICRNKAFVEDYVNDPLVDHNPLRIRLARSIERGMNQLKTIQNNVKMPVQIFHGDADKVTSPVLSKQFFDAIPSTQKTFTSLPGQYHCLFNEPEGAATLVATIDWLKARSKL</sequence>
<dbReference type="VEuPathDB" id="FungiDB:AeMF1_014427"/>
<comment type="caution">
    <text evidence="2">The sequence shown here is derived from an EMBL/GenBank/DDBJ whole genome shotgun (WGS) entry which is preliminary data.</text>
</comment>
<accession>A0A6G0WL48</accession>
<proteinExistence type="predicted"/>
<dbReference type="Pfam" id="PF12146">
    <property type="entry name" value="Hydrolase_4"/>
    <property type="match status" value="1"/>
</dbReference>
<name>A0A6G0WL48_9STRA</name>
<evidence type="ECO:0000259" key="1">
    <source>
        <dbReference type="Pfam" id="PF12146"/>
    </source>
</evidence>
<dbReference type="Gene3D" id="3.40.50.1820">
    <property type="entry name" value="alpha/beta hydrolase"/>
    <property type="match status" value="1"/>
</dbReference>
<reference evidence="2 3" key="1">
    <citation type="submission" date="2019-07" db="EMBL/GenBank/DDBJ databases">
        <title>Genomics analysis of Aphanomyces spp. identifies a new class of oomycete effector associated with host adaptation.</title>
        <authorList>
            <person name="Gaulin E."/>
        </authorList>
    </citation>
    <scope>NUCLEOTIDE SEQUENCE [LARGE SCALE GENOMIC DNA]</scope>
    <source>
        <strain evidence="2 3">ATCC 201684</strain>
    </source>
</reference>
<dbReference type="InterPro" id="IPR029058">
    <property type="entry name" value="AB_hydrolase_fold"/>
</dbReference>
<dbReference type="EMBL" id="VJMJ01000184">
    <property type="protein sequence ID" value="KAF0728001.1"/>
    <property type="molecule type" value="Genomic_DNA"/>
</dbReference>
<dbReference type="SUPFAM" id="SSF53474">
    <property type="entry name" value="alpha/beta-Hydrolases"/>
    <property type="match status" value="1"/>
</dbReference>